<organism evidence="8 9">
    <name type="scientific">Mesoterricola sediminis</name>
    <dbReference type="NCBI Taxonomy" id="2927980"/>
    <lineage>
        <taxon>Bacteria</taxon>
        <taxon>Pseudomonadati</taxon>
        <taxon>Acidobacteriota</taxon>
        <taxon>Holophagae</taxon>
        <taxon>Holophagales</taxon>
        <taxon>Holophagaceae</taxon>
        <taxon>Mesoterricola</taxon>
    </lineage>
</organism>
<sequence>MKFTPLDIQRREFERTFRGINEEEVRAFLLEVAGEWEEVQQENQRLRNEILDLREHLRQYQDQDRIFRETLLNAQKTKEEILDAVNREKALILREADFKADELLREATARSGELEVQIRTLKLERVRFLQDMDALVARTRRFLQEEAPELFPPAEPTRKLSDQDAARLDQLAAVPPRRGPLPPADLP</sequence>
<evidence type="ECO:0000256" key="4">
    <source>
        <dbReference type="ARBA" id="ARBA00022618"/>
    </source>
</evidence>
<dbReference type="EMBL" id="AP027081">
    <property type="protein sequence ID" value="BDU77080.1"/>
    <property type="molecule type" value="Genomic_DNA"/>
</dbReference>
<evidence type="ECO:0000313" key="9">
    <source>
        <dbReference type="Proteomes" id="UP001228113"/>
    </source>
</evidence>
<keyword evidence="3" id="KW-0963">Cytoplasm</keyword>
<dbReference type="Gene3D" id="6.10.250.660">
    <property type="match status" value="1"/>
</dbReference>
<dbReference type="InterPro" id="IPR007793">
    <property type="entry name" value="DivIVA_fam"/>
</dbReference>
<dbReference type="KEGG" id="msea:METESE_20380"/>
<keyword evidence="4" id="KW-0132">Cell division</keyword>
<dbReference type="InterPro" id="IPR019933">
    <property type="entry name" value="DivIVA_domain"/>
</dbReference>
<evidence type="ECO:0000256" key="5">
    <source>
        <dbReference type="ARBA" id="ARBA00023054"/>
    </source>
</evidence>
<gene>
    <name evidence="8" type="ORF">METESE_20380</name>
</gene>
<dbReference type="PANTHER" id="PTHR35794:SF2">
    <property type="entry name" value="CELL DIVISION PROTEIN DIVIVA"/>
    <property type="match status" value="1"/>
</dbReference>
<dbReference type="GO" id="GO:0051301">
    <property type="term" value="P:cell division"/>
    <property type="evidence" value="ECO:0007669"/>
    <property type="project" value="UniProtKB-KW"/>
</dbReference>
<dbReference type="Pfam" id="PF05103">
    <property type="entry name" value="DivIVA"/>
    <property type="match status" value="1"/>
</dbReference>
<evidence type="ECO:0000256" key="6">
    <source>
        <dbReference type="ARBA" id="ARBA00023306"/>
    </source>
</evidence>
<dbReference type="AlphaFoldDB" id="A0AA48GWR5"/>
<feature type="coiled-coil region" evidence="7">
    <location>
        <begin position="29"/>
        <end position="63"/>
    </location>
</feature>
<dbReference type="RefSeq" id="WP_243330444.1">
    <property type="nucleotide sequence ID" value="NZ_AP027081.1"/>
</dbReference>
<evidence type="ECO:0000256" key="1">
    <source>
        <dbReference type="ARBA" id="ARBA00004496"/>
    </source>
</evidence>
<proteinExistence type="inferred from homology"/>
<evidence type="ECO:0000256" key="7">
    <source>
        <dbReference type="SAM" id="Coils"/>
    </source>
</evidence>
<keyword evidence="6" id="KW-0131">Cell cycle</keyword>
<dbReference type="GO" id="GO:0005737">
    <property type="term" value="C:cytoplasm"/>
    <property type="evidence" value="ECO:0007669"/>
    <property type="project" value="UniProtKB-SubCell"/>
</dbReference>
<evidence type="ECO:0000256" key="3">
    <source>
        <dbReference type="ARBA" id="ARBA00022490"/>
    </source>
</evidence>
<name>A0AA48GWR5_9BACT</name>
<reference evidence="8" key="1">
    <citation type="journal article" date="2023" name="Int. J. Syst. Evol. Microbiol.">
        <title>Mesoterricola silvestris gen. nov., sp. nov., Mesoterricola sediminis sp. nov., Geothrix oryzae sp. nov., Geothrix edaphica sp. nov., Geothrix rubra sp. nov., and Geothrix limicola sp. nov., six novel members of Acidobacteriota isolated from soils.</title>
        <authorList>
            <person name="Itoh H."/>
            <person name="Sugisawa Y."/>
            <person name="Mise K."/>
            <person name="Xu Z."/>
            <person name="Kuniyasu M."/>
            <person name="Ushijima N."/>
            <person name="Kawano K."/>
            <person name="Kobayashi E."/>
            <person name="Shiratori Y."/>
            <person name="Masuda Y."/>
            <person name="Senoo K."/>
        </authorList>
    </citation>
    <scope>NUCLEOTIDE SEQUENCE</scope>
    <source>
        <strain evidence="8">W786</strain>
    </source>
</reference>
<comment type="subcellular location">
    <subcellularLocation>
        <location evidence="1">Cytoplasm</location>
    </subcellularLocation>
</comment>
<dbReference type="NCBIfam" id="TIGR03544">
    <property type="entry name" value="DivI1A_domain"/>
    <property type="match status" value="1"/>
</dbReference>
<keyword evidence="5 7" id="KW-0175">Coiled coil</keyword>
<keyword evidence="9" id="KW-1185">Reference proteome</keyword>
<protein>
    <submittedName>
        <fullName evidence="8">DivIVA domain-containing protein</fullName>
    </submittedName>
</protein>
<evidence type="ECO:0000256" key="2">
    <source>
        <dbReference type="ARBA" id="ARBA00009008"/>
    </source>
</evidence>
<evidence type="ECO:0000313" key="8">
    <source>
        <dbReference type="EMBL" id="BDU77080.1"/>
    </source>
</evidence>
<comment type="similarity">
    <text evidence="2">Belongs to the DivIVA family.</text>
</comment>
<dbReference type="PANTHER" id="PTHR35794">
    <property type="entry name" value="CELL DIVISION PROTEIN DIVIVA"/>
    <property type="match status" value="1"/>
</dbReference>
<dbReference type="Proteomes" id="UP001228113">
    <property type="component" value="Chromosome"/>
</dbReference>
<accession>A0AA48GWR5</accession>